<keyword evidence="1" id="KW-0614">Plasmid</keyword>
<accession>A0ABY7QIF8</accession>
<dbReference type="EMBL" id="CP115451">
    <property type="protein sequence ID" value="WBP92035.1"/>
    <property type="molecule type" value="Genomic_DNA"/>
</dbReference>
<keyword evidence="2" id="KW-1185">Reference proteome</keyword>
<evidence type="ECO:0008006" key="3">
    <source>
        <dbReference type="Google" id="ProtNLM"/>
    </source>
</evidence>
<dbReference type="RefSeq" id="WP_270151704.1">
    <property type="nucleotide sequence ID" value="NZ_CP115451.1"/>
</dbReference>
<name>A0ABY7QIF8_9ACTN</name>
<organism evidence="1 2">
    <name type="scientific">Kitasatospora cathayae</name>
    <dbReference type="NCBI Taxonomy" id="3004092"/>
    <lineage>
        <taxon>Bacteria</taxon>
        <taxon>Bacillati</taxon>
        <taxon>Actinomycetota</taxon>
        <taxon>Actinomycetes</taxon>
        <taxon>Kitasatosporales</taxon>
        <taxon>Streptomycetaceae</taxon>
        <taxon>Kitasatospora</taxon>
    </lineage>
</organism>
<evidence type="ECO:0000313" key="1">
    <source>
        <dbReference type="EMBL" id="WBP92035.1"/>
    </source>
</evidence>
<protein>
    <recommendedName>
        <fullName evidence="3">DUF1877 family protein</fullName>
    </recommendedName>
</protein>
<proteinExistence type="predicted"/>
<reference evidence="1 2" key="1">
    <citation type="submission" date="2022-12" db="EMBL/GenBank/DDBJ databases">
        <title>HUAS 3-15.</title>
        <authorList>
            <person name="Mo P."/>
        </authorList>
    </citation>
    <scope>NUCLEOTIDE SEQUENCE [LARGE SCALE GENOMIC DNA]</scope>
    <source>
        <strain evidence="1 2">HUAS 3-15</strain>
        <plasmid evidence="1 2">punmamed2</plasmid>
    </source>
</reference>
<evidence type="ECO:0000313" key="2">
    <source>
        <dbReference type="Proteomes" id="UP001212821"/>
    </source>
</evidence>
<dbReference type="Proteomes" id="UP001212821">
    <property type="component" value="Plasmid punmamed2"/>
</dbReference>
<geneLocation type="plasmid" evidence="1 2">
    <name>punmamed2</name>
</geneLocation>
<gene>
    <name evidence="1" type="ORF">O1G21_40325</name>
</gene>
<sequence>MTLLLDVLLDRRNEAEAGPSGWQPAWDRALDLLAPHLRGWTMTVDGPILADGAAALALALYLLSTGQGPAAVTRGQVEDLLDRRGGTDYDIAPRWEEMLRTAGHDPEDQADPVSTCWRQLRVDNSPPEDASEEHDLDSFRRWGPGYIEGLRHALAPRFEIRF</sequence>